<dbReference type="NCBIfam" id="NF007956">
    <property type="entry name" value="PRK10675.1"/>
    <property type="match status" value="1"/>
</dbReference>
<evidence type="ECO:0000256" key="4">
    <source>
        <dbReference type="ARBA" id="ARBA00007637"/>
    </source>
</evidence>
<dbReference type="NCBIfam" id="TIGR01179">
    <property type="entry name" value="galE"/>
    <property type="match status" value="1"/>
</dbReference>
<evidence type="ECO:0000256" key="5">
    <source>
        <dbReference type="ARBA" id="ARBA00013189"/>
    </source>
</evidence>
<dbReference type="InterPro" id="IPR036291">
    <property type="entry name" value="NAD(P)-bd_dom_sf"/>
</dbReference>
<evidence type="ECO:0000256" key="6">
    <source>
        <dbReference type="ARBA" id="ARBA00018569"/>
    </source>
</evidence>
<proteinExistence type="inferred from homology"/>
<evidence type="ECO:0000256" key="9">
    <source>
        <dbReference type="RuleBase" id="RU366046"/>
    </source>
</evidence>
<evidence type="ECO:0000256" key="2">
    <source>
        <dbReference type="ARBA" id="ARBA00001911"/>
    </source>
</evidence>
<comment type="subunit">
    <text evidence="9">Homodimer.</text>
</comment>
<dbReference type="PANTHER" id="PTHR43725">
    <property type="entry name" value="UDP-GLUCOSE 4-EPIMERASE"/>
    <property type="match status" value="1"/>
</dbReference>
<name>A0A4R5PP85_9HYPH</name>
<evidence type="ECO:0000259" key="10">
    <source>
        <dbReference type="Pfam" id="PF16363"/>
    </source>
</evidence>
<dbReference type="GO" id="GO:0005829">
    <property type="term" value="C:cytosol"/>
    <property type="evidence" value="ECO:0007669"/>
    <property type="project" value="TreeGrafter"/>
</dbReference>
<sequence>MTNVLVTGGAGYIGAHTCVALVEAGYSPVIYDNFHNSSADVLDRIEAICGRRPVLVQADVRDRAALDRTFADHRIQAVIHFAALKAVGESAAIPVDYYSVNIGGTLTLIEAMKAAGVRSLVFSSSATVYGEPASVPVRETFPLSATNTYGRTKLMGEMILEDLARAEPDWRIARLRYFNPFGAHESGLIGEDPHGVPNNLGPYIAKVASGELDQVSIFGDDYDTPDGTGVRDFIHVMDLAEGHIAALQGIAASPGLMTVNLGTGKGYSVRELIHAFEQASGQAIRFTIAPRRPGDVAQSYADPTLAENLLGWKARRGIQEMCRDTWRWQRRRSGAEA</sequence>
<dbReference type="PANTHER" id="PTHR43725:SF47">
    <property type="entry name" value="UDP-GLUCOSE 4-EPIMERASE"/>
    <property type="match status" value="1"/>
</dbReference>
<dbReference type="CDD" id="cd05247">
    <property type="entry name" value="UDP_G4E_1_SDR_e"/>
    <property type="match status" value="1"/>
</dbReference>
<reference evidence="11 12" key="1">
    <citation type="journal article" date="2013" name="Int. J. Syst. Evol. Microbiol.">
        <title>Hoeflea suaedae sp. nov., an endophytic bacterium isolated from the root of the halophyte Suaeda maritima.</title>
        <authorList>
            <person name="Chung E.J."/>
            <person name="Park J.A."/>
            <person name="Pramanik P."/>
            <person name="Bibi F."/>
            <person name="Jeon C.O."/>
            <person name="Chung Y.R."/>
        </authorList>
    </citation>
    <scope>NUCLEOTIDE SEQUENCE [LARGE SCALE GENOMIC DNA]</scope>
    <source>
        <strain evidence="11 12">YC6898</strain>
    </source>
</reference>
<comment type="caution">
    <text evidence="11">The sequence shown here is derived from an EMBL/GenBank/DDBJ whole genome shotgun (WGS) entry which is preliminary data.</text>
</comment>
<dbReference type="EC" id="5.1.3.2" evidence="5 9"/>
<dbReference type="Gene3D" id="3.40.50.720">
    <property type="entry name" value="NAD(P)-binding Rossmann-like Domain"/>
    <property type="match status" value="1"/>
</dbReference>
<gene>
    <name evidence="11" type="primary">galE</name>
    <name evidence="11" type="ORF">E2A64_06485</name>
</gene>
<accession>A0A4R5PP85</accession>
<dbReference type="Proteomes" id="UP000295131">
    <property type="component" value="Unassembled WGS sequence"/>
</dbReference>
<comment type="cofactor">
    <cofactor evidence="2 9">
        <name>NAD(+)</name>
        <dbReference type="ChEBI" id="CHEBI:57540"/>
    </cofactor>
</comment>
<dbReference type="EMBL" id="SMSI01000001">
    <property type="protein sequence ID" value="TDH38738.1"/>
    <property type="molecule type" value="Genomic_DNA"/>
</dbReference>
<evidence type="ECO:0000256" key="3">
    <source>
        <dbReference type="ARBA" id="ARBA00004947"/>
    </source>
</evidence>
<dbReference type="GO" id="GO:0003978">
    <property type="term" value="F:UDP-glucose 4-epimerase activity"/>
    <property type="evidence" value="ECO:0007669"/>
    <property type="project" value="UniProtKB-UniRule"/>
</dbReference>
<keyword evidence="7 9" id="KW-0520">NAD</keyword>
<dbReference type="GO" id="GO:0006012">
    <property type="term" value="P:galactose metabolic process"/>
    <property type="evidence" value="ECO:0007669"/>
    <property type="project" value="UniProtKB-UniPathway"/>
</dbReference>
<dbReference type="InterPro" id="IPR016040">
    <property type="entry name" value="NAD(P)-bd_dom"/>
</dbReference>
<dbReference type="InterPro" id="IPR005886">
    <property type="entry name" value="UDP_G4E"/>
</dbReference>
<evidence type="ECO:0000256" key="1">
    <source>
        <dbReference type="ARBA" id="ARBA00000083"/>
    </source>
</evidence>
<evidence type="ECO:0000313" key="11">
    <source>
        <dbReference type="EMBL" id="TDH38738.1"/>
    </source>
</evidence>
<dbReference type="Pfam" id="PF16363">
    <property type="entry name" value="GDP_Man_Dehyd"/>
    <property type="match status" value="1"/>
</dbReference>
<keyword evidence="12" id="KW-1185">Reference proteome</keyword>
<dbReference type="AlphaFoldDB" id="A0A4R5PP85"/>
<comment type="catalytic activity">
    <reaction evidence="1 9">
        <text>UDP-alpha-D-glucose = UDP-alpha-D-galactose</text>
        <dbReference type="Rhea" id="RHEA:22168"/>
        <dbReference type="ChEBI" id="CHEBI:58885"/>
        <dbReference type="ChEBI" id="CHEBI:66914"/>
        <dbReference type="EC" id="5.1.3.2"/>
    </reaction>
</comment>
<protein>
    <recommendedName>
        <fullName evidence="6 9">UDP-glucose 4-epimerase</fullName>
        <ecNumber evidence="5 9">5.1.3.2</ecNumber>
    </recommendedName>
</protein>
<dbReference type="SUPFAM" id="SSF51735">
    <property type="entry name" value="NAD(P)-binding Rossmann-fold domains"/>
    <property type="match status" value="1"/>
</dbReference>
<organism evidence="11 12">
    <name type="scientific">Pseudohoeflea suaedae</name>
    <dbReference type="NCBI Taxonomy" id="877384"/>
    <lineage>
        <taxon>Bacteria</taxon>
        <taxon>Pseudomonadati</taxon>
        <taxon>Pseudomonadota</taxon>
        <taxon>Alphaproteobacteria</taxon>
        <taxon>Hyphomicrobiales</taxon>
        <taxon>Rhizobiaceae</taxon>
        <taxon>Pseudohoeflea</taxon>
    </lineage>
</organism>
<dbReference type="Gene3D" id="3.90.25.10">
    <property type="entry name" value="UDP-galactose 4-epimerase, domain 1"/>
    <property type="match status" value="1"/>
</dbReference>
<feature type="domain" description="NAD(P)-binding" evidence="10">
    <location>
        <begin position="5"/>
        <end position="325"/>
    </location>
</feature>
<dbReference type="RefSeq" id="WP_133283572.1">
    <property type="nucleotide sequence ID" value="NZ_SMSI01000001.1"/>
</dbReference>
<comment type="similarity">
    <text evidence="4 9">Belongs to the NAD(P)-dependent epimerase/dehydratase family.</text>
</comment>
<keyword evidence="9" id="KW-0119">Carbohydrate metabolism</keyword>
<comment type="pathway">
    <text evidence="3 9">Carbohydrate metabolism; galactose metabolism.</text>
</comment>
<evidence type="ECO:0000313" key="12">
    <source>
        <dbReference type="Proteomes" id="UP000295131"/>
    </source>
</evidence>
<dbReference type="UniPathway" id="UPA00214"/>
<dbReference type="OrthoDB" id="9801785at2"/>
<evidence type="ECO:0000256" key="8">
    <source>
        <dbReference type="ARBA" id="ARBA00023235"/>
    </source>
</evidence>
<evidence type="ECO:0000256" key="7">
    <source>
        <dbReference type="ARBA" id="ARBA00023027"/>
    </source>
</evidence>
<keyword evidence="8 9" id="KW-0413">Isomerase</keyword>